<dbReference type="Pfam" id="PF07715">
    <property type="entry name" value="Plug"/>
    <property type="match status" value="1"/>
</dbReference>
<organism evidence="19 20">
    <name type="scientific">Vibrio rotiferianus</name>
    <dbReference type="NCBI Taxonomy" id="190895"/>
    <lineage>
        <taxon>Bacteria</taxon>
        <taxon>Pseudomonadati</taxon>
        <taxon>Pseudomonadota</taxon>
        <taxon>Gammaproteobacteria</taxon>
        <taxon>Vibrionales</taxon>
        <taxon>Vibrionaceae</taxon>
        <taxon>Vibrio</taxon>
    </lineage>
</organism>
<reference evidence="20" key="1">
    <citation type="submission" date="2019-07" db="EMBL/GenBank/DDBJ databases">
        <title>Complete Genome Sequences of Vibrion rotiferianus strain AM7.</title>
        <authorList>
            <person name="Miyazaki K."/>
            <person name="Wiseschart A."/>
            <person name="Pootanakit K."/>
            <person name="Ishimori K."/>
            <person name="Kitahara K."/>
        </authorList>
    </citation>
    <scope>NUCLEOTIDE SEQUENCE [LARGE SCALE GENOMIC DNA]</scope>
    <source>
        <strain evidence="20">AM7</strain>
    </source>
</reference>
<feature type="domain" description="TonB-dependent receptor plug" evidence="18">
    <location>
        <begin position="54"/>
        <end position="156"/>
    </location>
</feature>
<proteinExistence type="inferred from homology"/>
<evidence type="ECO:0000256" key="6">
    <source>
        <dbReference type="ARBA" id="ARBA00022692"/>
    </source>
</evidence>
<dbReference type="SUPFAM" id="SSF56935">
    <property type="entry name" value="Porins"/>
    <property type="match status" value="1"/>
</dbReference>
<dbReference type="PANTHER" id="PTHR32552:SF68">
    <property type="entry name" value="FERRICHROME OUTER MEMBRANE TRANSPORTER_PHAGE RECEPTOR"/>
    <property type="match status" value="1"/>
</dbReference>
<keyword evidence="8" id="KW-0408">Iron</keyword>
<dbReference type="PANTHER" id="PTHR32552">
    <property type="entry name" value="FERRICHROME IRON RECEPTOR-RELATED"/>
    <property type="match status" value="1"/>
</dbReference>
<evidence type="ECO:0000256" key="4">
    <source>
        <dbReference type="ARBA" id="ARBA00022452"/>
    </source>
</evidence>
<dbReference type="InterPro" id="IPR000531">
    <property type="entry name" value="Beta-barrel_TonB"/>
</dbReference>
<evidence type="ECO:0000256" key="13">
    <source>
        <dbReference type="ARBA" id="ARBA00023237"/>
    </source>
</evidence>
<evidence type="ECO:0000256" key="5">
    <source>
        <dbReference type="ARBA" id="ARBA00022496"/>
    </source>
</evidence>
<evidence type="ECO:0000313" key="19">
    <source>
        <dbReference type="EMBL" id="BBL88915.1"/>
    </source>
</evidence>
<dbReference type="NCBIfam" id="TIGR01783">
    <property type="entry name" value="TonB-siderophor"/>
    <property type="match status" value="1"/>
</dbReference>
<feature type="domain" description="TonB-dependent receptor-like beta-barrel" evidence="17">
    <location>
        <begin position="228"/>
        <end position="681"/>
    </location>
</feature>
<dbReference type="Gene3D" id="2.40.170.20">
    <property type="entry name" value="TonB-dependent receptor, beta-barrel domain"/>
    <property type="match status" value="1"/>
</dbReference>
<evidence type="ECO:0000256" key="8">
    <source>
        <dbReference type="ARBA" id="ARBA00023004"/>
    </source>
</evidence>
<dbReference type="InterPro" id="IPR012910">
    <property type="entry name" value="Plug_dom"/>
</dbReference>
<evidence type="ECO:0000256" key="2">
    <source>
        <dbReference type="ARBA" id="ARBA00009810"/>
    </source>
</evidence>
<dbReference type="EMBL" id="AP019798">
    <property type="protein sequence ID" value="BBL88915.1"/>
    <property type="molecule type" value="Genomic_DNA"/>
</dbReference>
<accession>A0A510I5A4</accession>
<evidence type="ECO:0000256" key="3">
    <source>
        <dbReference type="ARBA" id="ARBA00022448"/>
    </source>
</evidence>
<dbReference type="Gene3D" id="2.170.130.10">
    <property type="entry name" value="TonB-dependent receptor, plug domain"/>
    <property type="match status" value="1"/>
</dbReference>
<dbReference type="AlphaFoldDB" id="A0A510I5A4"/>
<dbReference type="InterPro" id="IPR037066">
    <property type="entry name" value="Plug_dom_sf"/>
</dbReference>
<comment type="similarity">
    <text evidence="2 14 15">Belongs to the TonB-dependent receptor family.</text>
</comment>
<dbReference type="InterPro" id="IPR036942">
    <property type="entry name" value="Beta-barrel_TonB_sf"/>
</dbReference>
<keyword evidence="4 14" id="KW-1134">Transmembrane beta strand</keyword>
<dbReference type="InterPro" id="IPR039426">
    <property type="entry name" value="TonB-dep_rcpt-like"/>
</dbReference>
<evidence type="ECO:0000256" key="11">
    <source>
        <dbReference type="ARBA" id="ARBA00023136"/>
    </source>
</evidence>
<dbReference type="GO" id="GO:0038023">
    <property type="term" value="F:signaling receptor activity"/>
    <property type="evidence" value="ECO:0007669"/>
    <property type="project" value="InterPro"/>
</dbReference>
<evidence type="ECO:0000256" key="12">
    <source>
        <dbReference type="ARBA" id="ARBA00023170"/>
    </source>
</evidence>
<name>A0A510I5A4_9VIBR</name>
<keyword evidence="7 16" id="KW-0732">Signal</keyword>
<evidence type="ECO:0000256" key="7">
    <source>
        <dbReference type="ARBA" id="ARBA00022729"/>
    </source>
</evidence>
<evidence type="ECO:0000256" key="1">
    <source>
        <dbReference type="ARBA" id="ARBA00004571"/>
    </source>
</evidence>
<keyword evidence="6 14" id="KW-0812">Transmembrane</keyword>
<keyword evidence="10 15" id="KW-0798">TonB box</keyword>
<keyword evidence="12" id="KW-0675">Receptor</keyword>
<evidence type="ECO:0000256" key="15">
    <source>
        <dbReference type="RuleBase" id="RU003357"/>
    </source>
</evidence>
<dbReference type="InterPro" id="IPR010105">
    <property type="entry name" value="TonB_sidphr_rcpt"/>
</dbReference>
<evidence type="ECO:0000256" key="10">
    <source>
        <dbReference type="ARBA" id="ARBA00023077"/>
    </source>
</evidence>
<keyword evidence="11 14" id="KW-0472">Membrane</keyword>
<evidence type="ECO:0000256" key="9">
    <source>
        <dbReference type="ARBA" id="ARBA00023065"/>
    </source>
</evidence>
<evidence type="ECO:0000259" key="18">
    <source>
        <dbReference type="Pfam" id="PF07715"/>
    </source>
</evidence>
<dbReference type="Pfam" id="PF00593">
    <property type="entry name" value="TonB_dep_Rec_b-barrel"/>
    <property type="match status" value="1"/>
</dbReference>
<dbReference type="GO" id="GO:0015344">
    <property type="term" value="F:siderophore uptake transmembrane transporter activity"/>
    <property type="evidence" value="ECO:0007669"/>
    <property type="project" value="TreeGrafter"/>
</dbReference>
<dbReference type="RefSeq" id="WP_143692520.1">
    <property type="nucleotide sequence ID" value="NZ_AP019798.1"/>
</dbReference>
<dbReference type="PROSITE" id="PS52016">
    <property type="entry name" value="TONB_DEPENDENT_REC_3"/>
    <property type="match status" value="1"/>
</dbReference>
<gene>
    <name evidence="19" type="ORF">VroAM7_15680</name>
</gene>
<keyword evidence="9" id="KW-0406">Ion transport</keyword>
<dbReference type="Proteomes" id="UP000315115">
    <property type="component" value="Chromosome 1"/>
</dbReference>
<dbReference type="GO" id="GO:0015891">
    <property type="term" value="P:siderophore transport"/>
    <property type="evidence" value="ECO:0007669"/>
    <property type="project" value="InterPro"/>
</dbReference>
<keyword evidence="13 14" id="KW-0998">Cell outer membrane</keyword>
<feature type="signal peptide" evidence="16">
    <location>
        <begin position="1"/>
        <end position="26"/>
    </location>
</feature>
<evidence type="ECO:0000256" key="16">
    <source>
        <dbReference type="SAM" id="SignalP"/>
    </source>
</evidence>
<comment type="subcellular location">
    <subcellularLocation>
        <location evidence="1 14">Cell outer membrane</location>
        <topology evidence="1 14">Multi-pass membrane protein</topology>
    </subcellularLocation>
</comment>
<dbReference type="GO" id="GO:0009279">
    <property type="term" value="C:cell outer membrane"/>
    <property type="evidence" value="ECO:0007669"/>
    <property type="project" value="UniProtKB-SubCell"/>
</dbReference>
<dbReference type="CDD" id="cd01347">
    <property type="entry name" value="ligand_gated_channel"/>
    <property type="match status" value="1"/>
</dbReference>
<evidence type="ECO:0000259" key="17">
    <source>
        <dbReference type="Pfam" id="PF00593"/>
    </source>
</evidence>
<evidence type="ECO:0000313" key="20">
    <source>
        <dbReference type="Proteomes" id="UP000315115"/>
    </source>
</evidence>
<evidence type="ECO:0000256" key="14">
    <source>
        <dbReference type="PROSITE-ProRule" id="PRU01360"/>
    </source>
</evidence>
<protein>
    <submittedName>
        <fullName evidence="19">Ligand-gated channel protein</fullName>
    </submittedName>
</protein>
<keyword evidence="5" id="KW-0410">Iron transport</keyword>
<sequence length="711" mass="79152">METPIKFHRSTLAVVVSALIAGHAVADEDVTQLETMTVLGETYRNTATKTSLDPEETPQAITIITKDEMDLRGVSTVSEALRYSSGVNTELRGGAVTRLDLFNIRGFINYTNFYDGLPLLFNGWNLQPQIDAAAVEQVEVFKGPTSVLYGNIPPGGMVNIIAKTPQSEPANTVSVSTGTNSLKELNFDTTGQIGDSNVNYRIVGLAKQRDGQAETSEDERYLIAPSFDWQATDNTLVNVNVYYQNDPSAGIYTTVPAAGSVLDNPLGSLSPDTYLGDKNWNTYEREVLMVGYKILHDFNNNWQFLQNARYMTADSYQENTYNSPLAADNRTIGRNAYLTDEDSTSFVIDNQLSGYVAHGNFEHNLLLGLDYQYLDSDVKYKDTLGYSLTQDIFNPNHNQIDRDALKFAYQQALDIKTKQLGVYFQDQLRYNNLVMIAGLRWDTYESDTNTVSDYLGTVTPSKEKLDENNISFRVGALYELDFGLSPYLTYSESFEPIAGAEASGKAFDPSTGHQWELGFKYAPLGGDVSGNLALFHITKKNAILTDPNNPYAPQYQAGEVVSQGAELEAKWQATPQADLTLNYTYIDMEIKEDSYYHQEGKTPVWVPEQTASLWANYYYEGTLAGLRTSAGVRYVGKTEMDAQNSDQVPDYTLFDLAASYDLSAASQSLDGASVTVSASNIFDEEYYSCYDKNNCWFGAERSIEAKLEYKF</sequence>
<keyword evidence="3 14" id="KW-0813">Transport</keyword>
<feature type="chain" id="PRO_5021783007" evidence="16">
    <location>
        <begin position="27"/>
        <end position="711"/>
    </location>
</feature>